<dbReference type="GO" id="GO:0016861">
    <property type="term" value="F:intramolecular oxidoreductase activity, interconverting aldoses and ketoses"/>
    <property type="evidence" value="ECO:0007669"/>
    <property type="project" value="InterPro"/>
</dbReference>
<keyword evidence="1 4" id="KW-0413">Isomerase</keyword>
<evidence type="ECO:0000313" key="4">
    <source>
        <dbReference type="EMBL" id="SCB75230.1"/>
    </source>
</evidence>
<dbReference type="NCBIfam" id="TIGR00542">
    <property type="entry name" value="hxl6Piso_put"/>
    <property type="match status" value="1"/>
</dbReference>
<dbReference type="OrthoDB" id="3185623at2"/>
<dbReference type="AlphaFoldDB" id="A0A1C3YYU6"/>
<dbReference type="SUPFAM" id="SSF51658">
    <property type="entry name" value="Xylose isomerase-like"/>
    <property type="match status" value="1"/>
</dbReference>
<dbReference type="EMBL" id="FMBA01000002">
    <property type="protein sequence ID" value="SCB75230.1"/>
    <property type="molecule type" value="Genomic_DNA"/>
</dbReference>
<sequence>MLQSKDRSKTLYQIKNTPRIGIYEKALPNELSWQDKLQVTKDLGFDFIEISIDESDERRARLDWSDDEIYSLRHQCEKIGIPLHSMCLSAHRKYPFGSANNDIRSEAQIIMDKAITLAYKLGIRVIQLAGYDVYYEPADLQTHQRFIQGMQWAVKQAERAGVMLAVEIMDTPYLNSLSKFEILKKNIDSPYFMAYPDVGNITGWNYDTCTELMLSRDHIVQIHLKDTCKVKADYSGQFRDLVIGEGEVDFAAIFATLRTMNYVAPLVIEMWAKDEKWQDNIITAQNHLKKIGEKTNYPLFTTY</sequence>
<accession>A0A1C3YYU6</accession>
<organism evidence="4 5">
    <name type="scientific">Gilliamella intestini</name>
    <dbReference type="NCBI Taxonomy" id="1798183"/>
    <lineage>
        <taxon>Bacteria</taxon>
        <taxon>Pseudomonadati</taxon>
        <taxon>Pseudomonadota</taxon>
        <taxon>Gammaproteobacteria</taxon>
        <taxon>Orbales</taxon>
        <taxon>Orbaceae</taxon>
        <taxon>Gilliamella</taxon>
    </lineage>
</organism>
<dbReference type="PANTHER" id="PTHR43489:SF1">
    <property type="entry name" value="L-RIBULOSE-5-PHOSPHATE 3-EPIMERASE SGBU-RELATED"/>
    <property type="match status" value="1"/>
</dbReference>
<dbReference type="InterPro" id="IPR036237">
    <property type="entry name" value="Xyl_isomerase-like_sf"/>
</dbReference>
<dbReference type="Pfam" id="PF01261">
    <property type="entry name" value="AP_endonuc_2"/>
    <property type="match status" value="1"/>
</dbReference>
<dbReference type="GO" id="GO:0019852">
    <property type="term" value="P:L-ascorbic acid metabolic process"/>
    <property type="evidence" value="ECO:0007669"/>
    <property type="project" value="TreeGrafter"/>
</dbReference>
<dbReference type="InterPro" id="IPR050417">
    <property type="entry name" value="Sugar_Epim/Isomerase"/>
</dbReference>
<keyword evidence="5" id="KW-1185">Reference proteome</keyword>
<dbReference type="Proteomes" id="UP000199698">
    <property type="component" value="Unassembled WGS sequence"/>
</dbReference>
<evidence type="ECO:0000256" key="1">
    <source>
        <dbReference type="ARBA" id="ARBA00023235"/>
    </source>
</evidence>
<dbReference type="STRING" id="1798183.GA0061080_100241"/>
<evidence type="ECO:0000256" key="2">
    <source>
        <dbReference type="NCBIfam" id="TIGR00542"/>
    </source>
</evidence>
<evidence type="ECO:0000259" key="3">
    <source>
        <dbReference type="Pfam" id="PF01261"/>
    </source>
</evidence>
<dbReference type="InterPro" id="IPR013022">
    <property type="entry name" value="Xyl_isomerase-like_TIM-brl"/>
</dbReference>
<dbReference type="GO" id="GO:0034015">
    <property type="term" value="F:L-ribulose-5-phosphate 3-epimerase activity"/>
    <property type="evidence" value="ECO:0007669"/>
    <property type="project" value="TreeGrafter"/>
</dbReference>
<feature type="domain" description="Xylose isomerase-like TIM barrel" evidence="3">
    <location>
        <begin position="38"/>
        <end position="290"/>
    </location>
</feature>
<dbReference type="PANTHER" id="PTHR43489">
    <property type="entry name" value="ISOMERASE"/>
    <property type="match status" value="1"/>
</dbReference>
<dbReference type="Gene3D" id="3.20.20.150">
    <property type="entry name" value="Divalent-metal-dependent TIM barrel enzymes"/>
    <property type="match status" value="1"/>
</dbReference>
<gene>
    <name evidence="4" type="ORF">GA0061080_100241</name>
</gene>
<evidence type="ECO:0000313" key="5">
    <source>
        <dbReference type="Proteomes" id="UP000199698"/>
    </source>
</evidence>
<protein>
    <recommendedName>
        <fullName evidence="2">L-ribulose-5-phosphate 3-epimerase</fullName>
    </recommendedName>
</protein>
<name>A0A1C3YYU6_9GAMM</name>
<reference evidence="5" key="1">
    <citation type="submission" date="2016-08" db="EMBL/GenBank/DDBJ databases">
        <authorList>
            <person name="Varghese N."/>
            <person name="Submissions Spin"/>
        </authorList>
    </citation>
    <scope>NUCLEOTIDE SEQUENCE [LARGE SCALE GENOMIC DNA]</scope>
    <source>
        <strain evidence="5">R-53144</strain>
    </source>
</reference>
<dbReference type="NCBIfam" id="NF009689">
    <property type="entry name" value="PRK13210.1"/>
    <property type="match status" value="1"/>
</dbReference>
<dbReference type="InterPro" id="IPR004560">
    <property type="entry name" value="L-Ru-5P_3-Epase"/>
</dbReference>
<dbReference type="NCBIfam" id="NF009688">
    <property type="entry name" value="PRK13209.1"/>
    <property type="match status" value="1"/>
</dbReference>
<proteinExistence type="predicted"/>